<comment type="caution">
    <text evidence="1">The sequence shown here is derived from an EMBL/GenBank/DDBJ whole genome shotgun (WGS) entry which is preliminary data.</text>
</comment>
<evidence type="ECO:0000313" key="1">
    <source>
        <dbReference type="EMBL" id="KAJ1884295.1"/>
    </source>
</evidence>
<name>A0ACC1I5X6_9FUNG</name>
<reference evidence="1" key="1">
    <citation type="submission" date="2022-07" db="EMBL/GenBank/DDBJ databases">
        <title>Phylogenomic reconstructions and comparative analyses of Kickxellomycotina fungi.</title>
        <authorList>
            <person name="Reynolds N.K."/>
            <person name="Stajich J.E."/>
            <person name="Barry K."/>
            <person name="Grigoriev I.V."/>
            <person name="Crous P."/>
            <person name="Smith M.E."/>
        </authorList>
    </citation>
    <scope>NUCLEOTIDE SEQUENCE</scope>
    <source>
        <strain evidence="1">Benny 63K</strain>
    </source>
</reference>
<dbReference type="EMBL" id="JANBPG010002892">
    <property type="protein sequence ID" value="KAJ1884295.1"/>
    <property type="molecule type" value="Genomic_DNA"/>
</dbReference>
<keyword evidence="2" id="KW-1185">Reference proteome</keyword>
<sequence>MHISLTSLALTLALVSVSALTTNIKVARDATVSYNSIKVNGQFDSLTRKGLLPTLVASNTRTEPLTHDRILLGFDFPTSIKLTPNVRCNLVIPAPLEGPVVNYSLTASAAESGWDEETVNGGTRIGEVRVLNSVKVVGDKTGSLGVVDITRACQAAAATKGRRFSVIVDSNSPRVVFNSKQSGQSSIFSVDIIH</sequence>
<dbReference type="Proteomes" id="UP001150581">
    <property type="component" value="Unassembled WGS sequence"/>
</dbReference>
<evidence type="ECO:0000313" key="2">
    <source>
        <dbReference type="Proteomes" id="UP001150581"/>
    </source>
</evidence>
<gene>
    <name evidence="1" type="ORF">LPJ66_010679</name>
</gene>
<protein>
    <submittedName>
        <fullName evidence="1">Uncharacterized protein</fullName>
    </submittedName>
</protein>
<organism evidence="1 2">
    <name type="scientific">Kickxella alabastrina</name>
    <dbReference type="NCBI Taxonomy" id="61397"/>
    <lineage>
        <taxon>Eukaryota</taxon>
        <taxon>Fungi</taxon>
        <taxon>Fungi incertae sedis</taxon>
        <taxon>Zoopagomycota</taxon>
        <taxon>Kickxellomycotina</taxon>
        <taxon>Kickxellomycetes</taxon>
        <taxon>Kickxellales</taxon>
        <taxon>Kickxellaceae</taxon>
        <taxon>Kickxella</taxon>
    </lineage>
</organism>
<accession>A0ACC1I5X6</accession>
<proteinExistence type="predicted"/>